<evidence type="ECO:0000313" key="1">
    <source>
        <dbReference type="EMBL" id="QHT09181.1"/>
    </source>
</evidence>
<accession>A0A6C0CXY9</accession>
<dbReference type="EMBL" id="MN739508">
    <property type="protein sequence ID" value="QHT09181.1"/>
    <property type="molecule type" value="Genomic_DNA"/>
</dbReference>
<name>A0A6C0CXY9_9ZZZZ</name>
<organism evidence="1">
    <name type="scientific">viral metagenome</name>
    <dbReference type="NCBI Taxonomy" id="1070528"/>
    <lineage>
        <taxon>unclassified sequences</taxon>
        <taxon>metagenomes</taxon>
        <taxon>organismal metagenomes</taxon>
    </lineage>
</organism>
<dbReference type="AlphaFoldDB" id="A0A6C0CXY9"/>
<sequence length="158" mass="18067">MPTWVEIVKRGLPDPNVDEDVGLSKEQEYEDRFGHLEHEFTTGWEDTYDSLTPDVINEYWKDMFSYMNSFNFEDGENCGSIPKSYVKNGIKYSLLEYSTHAFSCDDPKCQAIFHYIDDQDGGAASALVYTHLPIYTCRDEANCDINVPELCGLCLSKC</sequence>
<proteinExistence type="predicted"/>
<reference evidence="1" key="1">
    <citation type="journal article" date="2020" name="Nature">
        <title>Giant virus diversity and host interactions through global metagenomics.</title>
        <authorList>
            <person name="Schulz F."/>
            <person name="Roux S."/>
            <person name="Paez-Espino D."/>
            <person name="Jungbluth S."/>
            <person name="Walsh D.A."/>
            <person name="Denef V.J."/>
            <person name="McMahon K.D."/>
            <person name="Konstantinidis K.T."/>
            <person name="Eloe-Fadrosh E.A."/>
            <person name="Kyrpides N.C."/>
            <person name="Woyke T."/>
        </authorList>
    </citation>
    <scope>NUCLEOTIDE SEQUENCE</scope>
    <source>
        <strain evidence="1">GVMAG-M-3300023110-24</strain>
    </source>
</reference>
<protein>
    <submittedName>
        <fullName evidence="1">Uncharacterized protein</fullName>
    </submittedName>
</protein>